<protein>
    <submittedName>
        <fullName evidence="1">Uncharacterized protein</fullName>
    </submittedName>
</protein>
<gene>
    <name evidence="1" type="ORF">GPS52_04280</name>
</gene>
<comment type="caution">
    <text evidence="1">The sequence shown here is derived from an EMBL/GenBank/DDBJ whole genome shotgun (WGS) entry which is preliminary data.</text>
</comment>
<organism evidence="1 2">
    <name type="scientific">Acinetobacter haemolyticus</name>
    <dbReference type="NCBI Taxonomy" id="29430"/>
    <lineage>
        <taxon>Bacteria</taxon>
        <taxon>Pseudomonadati</taxon>
        <taxon>Pseudomonadota</taxon>
        <taxon>Gammaproteobacteria</taxon>
        <taxon>Moraxellales</taxon>
        <taxon>Moraxellaceae</taxon>
        <taxon>Acinetobacter</taxon>
    </lineage>
</organism>
<proteinExistence type="predicted"/>
<dbReference type="AlphaFoldDB" id="A0A1L6KQ48"/>
<evidence type="ECO:0000313" key="2">
    <source>
        <dbReference type="Proteomes" id="UP000451048"/>
    </source>
</evidence>
<accession>A0A1L6KQ48</accession>
<sequence>MRRQYHFRQVGDDTCIWDVHRLVELTQNFIVKKVALNDIQELNEAYWFTDEYPTTQQIIEHIQLIQDADLNYPIILCAQGRVMDGMHRVAKASLLKHSDILAVQFEQTPDPDFINIDEDELDYTEIYNPK</sequence>
<dbReference type="Proteomes" id="UP000451048">
    <property type="component" value="Unassembled WGS sequence"/>
</dbReference>
<dbReference type="RefSeq" id="WP_075316135.1">
    <property type="nucleotide sequence ID" value="NZ_CP018871.1"/>
</dbReference>
<dbReference type="KEGG" id="ahl:AHTJS_13090"/>
<dbReference type="OrthoDB" id="7856828at2"/>
<dbReference type="EMBL" id="WTTO01000008">
    <property type="protein sequence ID" value="NAR72719.1"/>
    <property type="molecule type" value="Genomic_DNA"/>
</dbReference>
<evidence type="ECO:0000313" key="1">
    <source>
        <dbReference type="EMBL" id="NAR72719.1"/>
    </source>
</evidence>
<name>A0A1L6KQ48_ACIHA</name>
<reference evidence="1 2" key="1">
    <citation type="submission" date="2019-12" db="EMBL/GenBank/DDBJ databases">
        <title>Acinetobacter haemolyticus comparative genomics.</title>
        <authorList>
            <person name="Castro-Jaimes S."/>
            <person name="Bello-Lopez E."/>
            <person name="Velazquez-Acosta C."/>
            <person name="Volkow-Fernandez P."/>
            <person name="Lozano-Zarain P."/>
            <person name="Castillo Ramirez S."/>
            <person name="Cevallos M.A."/>
        </authorList>
    </citation>
    <scope>NUCLEOTIDE SEQUENCE [LARGE SCALE GENOMIC DNA]</scope>
    <source>
        <strain evidence="1 2">AN10</strain>
    </source>
</reference>